<protein>
    <submittedName>
        <fullName evidence="1">Uncharacterized protein</fullName>
    </submittedName>
</protein>
<accession>A0ABN4IMW5</accession>
<proteinExistence type="predicted"/>
<geneLocation type="plasmid" evidence="1 2">
    <name>pTA69</name>
</geneLocation>
<dbReference type="RefSeq" id="WP_003049292.1">
    <property type="nucleotide sequence ID" value="NZ_CP010825.1"/>
</dbReference>
<reference evidence="2" key="1">
    <citation type="journal article" date="2015" name="PLoS ONE">
        <title>Complete Genome Sequence of Thermus aquaticus Y51MC23.</title>
        <authorList>
            <person name="Brumm P.J."/>
            <person name="Monsma S."/>
            <person name="Keough B."/>
            <person name="Jasinovica S."/>
            <person name="Ferguson E."/>
            <person name="Schoenfeld T."/>
            <person name="Lodes M."/>
            <person name="Mead D.A."/>
        </authorList>
    </citation>
    <scope>NUCLEOTIDE SEQUENCE [LARGE SCALE GENOMIC DNA]</scope>
    <source>
        <strain evidence="2">BAA-2747 / Y51MC23</strain>
    </source>
</reference>
<evidence type="ECO:0000313" key="2">
    <source>
        <dbReference type="Proteomes" id="UP000058660"/>
    </source>
</evidence>
<keyword evidence="2" id="KW-1185">Reference proteome</keyword>
<keyword evidence="1" id="KW-0614">Plasmid</keyword>
<dbReference type="EMBL" id="CP010825">
    <property type="protein sequence ID" value="ALJ92278.1"/>
    <property type="molecule type" value="Genomic_DNA"/>
</dbReference>
<organism evidence="1 2">
    <name type="scientific">Thermus aquaticus (strain ATCC BAA-2747 / Y51MC23)</name>
    <dbReference type="NCBI Taxonomy" id="498848"/>
    <lineage>
        <taxon>Bacteria</taxon>
        <taxon>Thermotogati</taxon>
        <taxon>Deinococcota</taxon>
        <taxon>Deinococci</taxon>
        <taxon>Thermales</taxon>
        <taxon>Thermaceae</taxon>
        <taxon>Thermus</taxon>
    </lineage>
</organism>
<sequence length="65" mass="7441">MKREAFFRLLEEATEVRSDGGWYLVRLPGEGWRLYHLAPLEARLLAEGEEALDRARALGLWRGAA</sequence>
<gene>
    <name evidence="1" type="ORF">TO73_2749</name>
</gene>
<evidence type="ECO:0000313" key="1">
    <source>
        <dbReference type="EMBL" id="ALJ92278.1"/>
    </source>
</evidence>
<name>A0ABN4IMW5_THEA5</name>
<dbReference type="Proteomes" id="UP000058660">
    <property type="component" value="Plasmid pTA69"/>
</dbReference>